<accession>A0A0L7KRC8</accession>
<evidence type="ECO:0000256" key="1">
    <source>
        <dbReference type="ARBA" id="ARBA00004496"/>
    </source>
</evidence>
<evidence type="ECO:0000256" key="4">
    <source>
        <dbReference type="ARBA" id="ARBA00013075"/>
    </source>
</evidence>
<evidence type="ECO:0000256" key="7">
    <source>
        <dbReference type="ARBA" id="ARBA00022857"/>
    </source>
</evidence>
<evidence type="ECO:0000256" key="5">
    <source>
        <dbReference type="ARBA" id="ARBA00019170"/>
    </source>
</evidence>
<dbReference type="AlphaFoldDB" id="A0A0L7KRC8"/>
<proteinExistence type="inferred from homology"/>
<dbReference type="Gene3D" id="3.40.50.720">
    <property type="entry name" value="NAD(P)-binding Rossmann-like Domain"/>
    <property type="match status" value="1"/>
</dbReference>
<evidence type="ECO:0000256" key="2">
    <source>
        <dbReference type="ARBA" id="ARBA00010483"/>
    </source>
</evidence>
<gene>
    <name evidence="9" type="ORF">OBRU01_22178</name>
</gene>
<keyword evidence="10" id="KW-1185">Reference proteome</keyword>
<dbReference type="GO" id="GO:0006729">
    <property type="term" value="P:tetrahydrobiopterin biosynthetic process"/>
    <property type="evidence" value="ECO:0007669"/>
    <property type="project" value="InterPro"/>
</dbReference>
<organism evidence="9 10">
    <name type="scientific">Operophtera brumata</name>
    <name type="common">Winter moth</name>
    <name type="synonym">Phalaena brumata</name>
    <dbReference type="NCBI Taxonomy" id="104452"/>
    <lineage>
        <taxon>Eukaryota</taxon>
        <taxon>Metazoa</taxon>
        <taxon>Ecdysozoa</taxon>
        <taxon>Arthropoda</taxon>
        <taxon>Hexapoda</taxon>
        <taxon>Insecta</taxon>
        <taxon>Pterygota</taxon>
        <taxon>Neoptera</taxon>
        <taxon>Endopterygota</taxon>
        <taxon>Lepidoptera</taxon>
        <taxon>Glossata</taxon>
        <taxon>Ditrysia</taxon>
        <taxon>Geometroidea</taxon>
        <taxon>Geometridae</taxon>
        <taxon>Larentiinae</taxon>
        <taxon>Operophtera</taxon>
    </lineage>
</organism>
<keyword evidence="7" id="KW-0521">NADP</keyword>
<evidence type="ECO:0000256" key="6">
    <source>
        <dbReference type="ARBA" id="ARBA00022490"/>
    </source>
</evidence>
<comment type="subunit">
    <text evidence="3">Homodimer.</text>
</comment>
<dbReference type="InterPro" id="IPR006393">
    <property type="entry name" value="Sepiapterin_red"/>
</dbReference>
<dbReference type="GO" id="GO:0005737">
    <property type="term" value="C:cytoplasm"/>
    <property type="evidence" value="ECO:0007669"/>
    <property type="project" value="UniProtKB-SubCell"/>
</dbReference>
<dbReference type="InterPro" id="IPR036291">
    <property type="entry name" value="NAD(P)-bd_dom_sf"/>
</dbReference>
<comment type="caution">
    <text evidence="9">The sequence shown here is derived from an EMBL/GenBank/DDBJ whole genome shotgun (WGS) entry which is preliminary data.</text>
</comment>
<dbReference type="FunFam" id="3.40.50.720:FF:000259">
    <property type="entry name" value="Sepiapterin reductase"/>
    <property type="match status" value="1"/>
</dbReference>
<sequence length="269" mass="29703">MAAAKASSIELSGTTYCILTGASQGIGRAIAVEVSKLLGPKSLMLLLARNKDELAKTASLCKSANVEVIYESIDLSKANISQMNDLIKTSLKGRKVSDFDTGIIFHNVGSLGNLAVDTGRMENVPELREYYDLNVFNVISLNTQFLKVFEDVEERLVIVNITSLCAIKPMSGMAYYCSGKAAREMYFKVLAEEKKHVKVLNYSPGPVETSMIDFVLSEAVNENLRDVFNSFKSQNTLLKPEVTAQKCMKVLKLSNFSPGEHVDYFDDEI</sequence>
<reference evidence="9 10" key="1">
    <citation type="journal article" date="2015" name="Genome Biol. Evol.">
        <title>The genome of winter moth (Operophtera brumata) provides a genomic perspective on sexual dimorphism and phenology.</title>
        <authorList>
            <person name="Derks M.F."/>
            <person name="Smit S."/>
            <person name="Salis L."/>
            <person name="Schijlen E."/>
            <person name="Bossers A."/>
            <person name="Mateman C."/>
            <person name="Pijl A.S."/>
            <person name="de Ridder D."/>
            <person name="Groenen M.A."/>
            <person name="Visser M.E."/>
            <person name="Megens H.J."/>
        </authorList>
    </citation>
    <scope>NUCLEOTIDE SEQUENCE [LARGE SCALE GENOMIC DNA]</scope>
    <source>
        <strain evidence="9">WM2013NL</strain>
        <tissue evidence="9">Head and thorax</tissue>
    </source>
</reference>
<evidence type="ECO:0000256" key="8">
    <source>
        <dbReference type="ARBA" id="ARBA00023002"/>
    </source>
</evidence>
<dbReference type="EMBL" id="JTDY01006616">
    <property type="protein sequence ID" value="KOB65833.1"/>
    <property type="molecule type" value="Genomic_DNA"/>
</dbReference>
<keyword evidence="8" id="KW-0560">Oxidoreductase</keyword>
<dbReference type="Proteomes" id="UP000037510">
    <property type="component" value="Unassembled WGS sequence"/>
</dbReference>
<keyword evidence="6" id="KW-0963">Cytoplasm</keyword>
<comment type="similarity">
    <text evidence="2">Belongs to the sepiapterin reductase family.</text>
</comment>
<dbReference type="STRING" id="104452.A0A0L7KRC8"/>
<dbReference type="InterPro" id="IPR051721">
    <property type="entry name" value="Biopterin_syn/organic_redct"/>
</dbReference>
<evidence type="ECO:0000313" key="10">
    <source>
        <dbReference type="Proteomes" id="UP000037510"/>
    </source>
</evidence>
<dbReference type="OrthoDB" id="153074at2759"/>
<dbReference type="NCBIfam" id="TIGR01500">
    <property type="entry name" value="sepiapter_red"/>
    <property type="match status" value="1"/>
</dbReference>
<dbReference type="PANTHER" id="PTHR44085">
    <property type="entry name" value="SEPIAPTERIN REDUCTASE"/>
    <property type="match status" value="1"/>
</dbReference>
<dbReference type="InterPro" id="IPR002347">
    <property type="entry name" value="SDR_fam"/>
</dbReference>
<dbReference type="Pfam" id="PF00106">
    <property type="entry name" value="adh_short"/>
    <property type="match status" value="1"/>
</dbReference>
<dbReference type="GO" id="GO:0004757">
    <property type="term" value="F:sepiapterin reductase (NADP+) activity"/>
    <property type="evidence" value="ECO:0007669"/>
    <property type="project" value="UniProtKB-EC"/>
</dbReference>
<evidence type="ECO:0000313" key="9">
    <source>
        <dbReference type="EMBL" id="KOB65833.1"/>
    </source>
</evidence>
<comment type="subcellular location">
    <subcellularLocation>
        <location evidence="1">Cytoplasm</location>
    </subcellularLocation>
</comment>
<dbReference type="EC" id="1.1.1.153" evidence="4"/>
<dbReference type="PRINTS" id="PR00081">
    <property type="entry name" value="GDHRDH"/>
</dbReference>
<dbReference type="SUPFAM" id="SSF51735">
    <property type="entry name" value="NAD(P)-binding Rossmann-fold domains"/>
    <property type="match status" value="1"/>
</dbReference>
<dbReference type="PANTHER" id="PTHR44085:SF2">
    <property type="entry name" value="SEPIAPTERIN REDUCTASE"/>
    <property type="match status" value="1"/>
</dbReference>
<evidence type="ECO:0000256" key="3">
    <source>
        <dbReference type="ARBA" id="ARBA00011738"/>
    </source>
</evidence>
<protein>
    <recommendedName>
        <fullName evidence="5">Sepiapterin reductase</fullName>
        <ecNumber evidence="4">1.1.1.153</ecNumber>
    </recommendedName>
</protein>
<name>A0A0L7KRC8_OPEBR</name>